<dbReference type="Pfam" id="PF00920">
    <property type="entry name" value="ILVD_EDD_N"/>
    <property type="match status" value="1"/>
</dbReference>
<comment type="cofactor">
    <cofactor evidence="1 15">
        <name>Mg(2+)</name>
        <dbReference type="ChEBI" id="CHEBI:18420"/>
    </cofactor>
</comment>
<dbReference type="NCBIfam" id="TIGR00110">
    <property type="entry name" value="ilvD"/>
    <property type="match status" value="1"/>
</dbReference>
<feature type="domain" description="Dihydroxy-acid/6-phosphogluconate dehydratase C-terminal" evidence="17">
    <location>
        <begin position="366"/>
        <end position="555"/>
    </location>
</feature>
<keyword evidence="9 15" id="KW-0456">Lyase</keyword>
<comment type="function">
    <text evidence="15">Functions in the biosynthesis of branched-chain amino acids. Catalyzes the dehydration of (2R,3R)-2,3-dihydroxy-3-methylpentanoate (2,3-dihydroxy-3-methylvalerate) into 2-oxo-3-methylpentanoate (2-oxo-3-methylvalerate) and of (2R)-2,3-dihydroxy-3-methylbutanoate (2,3-dihydroxyisovalerate) into 2-oxo-3-methylbutanoate (2-oxoisovalerate), the penultimate precursor to L-isoleucine and L-valine, respectively.</text>
</comment>
<comment type="pathway">
    <text evidence="12 15">Amino-acid biosynthesis; L-valine biosynthesis; L-valine from pyruvate: step 3/4.</text>
</comment>
<dbReference type="Pfam" id="PF24877">
    <property type="entry name" value="ILV_EDD_C"/>
    <property type="match status" value="1"/>
</dbReference>
<evidence type="ECO:0000256" key="6">
    <source>
        <dbReference type="ARBA" id="ARBA00022842"/>
    </source>
</evidence>
<dbReference type="InterPro" id="IPR020558">
    <property type="entry name" value="DiOHA_6PGluconate_deHydtase_CS"/>
</dbReference>
<evidence type="ECO:0000256" key="7">
    <source>
        <dbReference type="ARBA" id="ARBA00023004"/>
    </source>
</evidence>
<dbReference type="Proteomes" id="UP000059672">
    <property type="component" value="Chromosome"/>
</dbReference>
<dbReference type="UniPathway" id="UPA00049">
    <property type="reaction ID" value="UER00061"/>
</dbReference>
<dbReference type="Gene3D" id="3.50.30.80">
    <property type="entry name" value="IlvD/EDD C-terminal domain-like"/>
    <property type="match status" value="1"/>
</dbReference>
<dbReference type="PATRIC" id="fig|1622118.3.peg.2230"/>
<comment type="pathway">
    <text evidence="13 15">Amino-acid biosynthesis; L-isoleucine biosynthesis; L-isoleucine from 2-oxobutanoate: step 3/4.</text>
</comment>
<dbReference type="HAMAP" id="MF_00012">
    <property type="entry name" value="IlvD"/>
    <property type="match status" value="1"/>
</dbReference>
<feature type="active site" description="Proton acceptor" evidence="15">
    <location>
        <position position="474"/>
    </location>
</feature>
<accession>A0A0X8G807</accession>
<evidence type="ECO:0000256" key="1">
    <source>
        <dbReference type="ARBA" id="ARBA00001946"/>
    </source>
</evidence>
<dbReference type="AlphaFoldDB" id="A0A0X8G807"/>
<reference evidence="19" key="1">
    <citation type="submission" date="2015-12" db="EMBL/GenBank/DDBJ databases">
        <title>Complete genome sequence of Lutibacter profundus strain LP1.</title>
        <authorList>
            <person name="Wissuwa J."/>
            <person name="Le Moine Bauer S."/>
            <person name="Stokke R."/>
            <person name="Dahle H."/>
            <person name="Steen I.H."/>
        </authorList>
    </citation>
    <scope>NUCLEOTIDE SEQUENCE [LARGE SCALE GENOMIC DNA]</scope>
    <source>
        <strain evidence="19">LP1</strain>
    </source>
</reference>
<comment type="subunit">
    <text evidence="15">Homodimer.</text>
</comment>
<dbReference type="FunFam" id="3.50.30.80:FF:000001">
    <property type="entry name" value="Dihydroxy-acid dehydratase"/>
    <property type="match status" value="1"/>
</dbReference>
<keyword evidence="10 15" id="KW-0100">Branched-chain amino acid biosynthesis</keyword>
<dbReference type="PROSITE" id="PS00886">
    <property type="entry name" value="ILVD_EDD_1"/>
    <property type="match status" value="1"/>
</dbReference>
<evidence type="ECO:0000256" key="11">
    <source>
        <dbReference type="ARBA" id="ARBA00029304"/>
    </source>
</evidence>
<dbReference type="InterPro" id="IPR050165">
    <property type="entry name" value="DHAD_IlvD/Edd"/>
</dbReference>
<evidence type="ECO:0000256" key="14">
    <source>
        <dbReference type="ARBA" id="ARBA00029490"/>
    </source>
</evidence>
<evidence type="ECO:0000256" key="13">
    <source>
        <dbReference type="ARBA" id="ARBA00029437"/>
    </source>
</evidence>
<name>A0A0X8G807_9FLAO</name>
<dbReference type="GO" id="GO:0004160">
    <property type="term" value="F:dihydroxy-acid dehydratase activity"/>
    <property type="evidence" value="ECO:0007669"/>
    <property type="project" value="UniProtKB-UniRule"/>
</dbReference>
<evidence type="ECO:0000259" key="17">
    <source>
        <dbReference type="Pfam" id="PF24877"/>
    </source>
</evidence>
<evidence type="ECO:0000256" key="12">
    <source>
        <dbReference type="ARBA" id="ARBA00029436"/>
    </source>
</evidence>
<dbReference type="OrthoDB" id="9807077at2"/>
<evidence type="ECO:0000256" key="10">
    <source>
        <dbReference type="ARBA" id="ARBA00023304"/>
    </source>
</evidence>
<dbReference type="InterPro" id="IPR042096">
    <property type="entry name" value="Dihydro-acid_dehy_C"/>
</dbReference>
<dbReference type="SUPFAM" id="SSF52016">
    <property type="entry name" value="LeuD/IlvD-like"/>
    <property type="match status" value="1"/>
</dbReference>
<keyword evidence="8 15" id="KW-0411">Iron-sulfur</keyword>
<comment type="similarity">
    <text evidence="2 15">Belongs to the IlvD/Edd family.</text>
</comment>
<organism evidence="18 19">
    <name type="scientific">Lutibacter profundi</name>
    <dbReference type="NCBI Taxonomy" id="1622118"/>
    <lineage>
        <taxon>Bacteria</taxon>
        <taxon>Pseudomonadati</taxon>
        <taxon>Bacteroidota</taxon>
        <taxon>Flavobacteriia</taxon>
        <taxon>Flavobacteriales</taxon>
        <taxon>Flavobacteriaceae</taxon>
        <taxon>Lutibacter</taxon>
    </lineage>
</organism>
<feature type="binding site" evidence="15">
    <location>
        <position position="50"/>
    </location>
    <ligand>
        <name>[2Fe-2S] cluster</name>
        <dbReference type="ChEBI" id="CHEBI:190135"/>
    </ligand>
</feature>
<dbReference type="InterPro" id="IPR056740">
    <property type="entry name" value="ILV_EDD_C"/>
</dbReference>
<evidence type="ECO:0000313" key="19">
    <source>
        <dbReference type="Proteomes" id="UP000059672"/>
    </source>
</evidence>
<comment type="caution">
    <text evidence="15">Lacks conserved residue(s) required for the propagation of feature annotation.</text>
</comment>
<dbReference type="EC" id="4.2.1.9" evidence="14 15"/>
<comment type="catalytic activity">
    <reaction evidence="11">
        <text>(2R)-2,3-dihydroxy-3-methylbutanoate = 3-methyl-2-oxobutanoate + H2O</text>
        <dbReference type="Rhea" id="RHEA:24809"/>
        <dbReference type="ChEBI" id="CHEBI:11851"/>
        <dbReference type="ChEBI" id="CHEBI:15377"/>
        <dbReference type="ChEBI" id="CHEBI:49072"/>
        <dbReference type="EC" id="4.2.1.9"/>
    </reaction>
    <physiologicalReaction direction="left-to-right" evidence="11">
        <dbReference type="Rhea" id="RHEA:24810"/>
    </physiologicalReaction>
</comment>
<dbReference type="InterPro" id="IPR004404">
    <property type="entry name" value="DihydroxyA_deHydtase"/>
</dbReference>
<comment type="cofactor">
    <cofactor evidence="15">
        <name>[2Fe-2S] cluster</name>
        <dbReference type="ChEBI" id="CHEBI:190135"/>
    </cofactor>
    <text evidence="15">Binds 1 [2Fe-2S] cluster per subunit. This cluster acts as a Lewis acid cofactor.</text>
</comment>
<feature type="binding site" evidence="15">
    <location>
        <position position="448"/>
    </location>
    <ligand>
        <name>Mg(2+)</name>
        <dbReference type="ChEBI" id="CHEBI:18420"/>
    </ligand>
</feature>
<dbReference type="GO" id="GO:0009099">
    <property type="term" value="P:L-valine biosynthetic process"/>
    <property type="evidence" value="ECO:0007669"/>
    <property type="project" value="UniProtKB-UniRule"/>
</dbReference>
<protein>
    <recommendedName>
        <fullName evidence="14 15">Dihydroxy-acid dehydratase</fullName>
        <shortName evidence="15">DAD</shortName>
        <ecNumber evidence="14 15">4.2.1.9</ecNumber>
    </recommendedName>
</protein>
<evidence type="ECO:0000256" key="15">
    <source>
        <dbReference type="HAMAP-Rule" id="MF_00012"/>
    </source>
</evidence>
<evidence type="ECO:0000256" key="2">
    <source>
        <dbReference type="ARBA" id="ARBA00006486"/>
    </source>
</evidence>
<feature type="binding site" evidence="15">
    <location>
        <position position="124"/>
    </location>
    <ligand>
        <name>Mg(2+)</name>
        <dbReference type="ChEBI" id="CHEBI:18420"/>
    </ligand>
</feature>
<feature type="binding site" description="via carbamate group" evidence="15">
    <location>
        <position position="125"/>
    </location>
    <ligand>
        <name>Mg(2+)</name>
        <dbReference type="ChEBI" id="CHEBI:18420"/>
    </ligand>
</feature>
<dbReference type="InterPro" id="IPR000581">
    <property type="entry name" value="ILV_EDD_N"/>
</dbReference>
<dbReference type="RefSeq" id="WP_068210066.1">
    <property type="nucleotide sequence ID" value="NZ_CP013355.1"/>
</dbReference>
<dbReference type="PANTHER" id="PTHR21000">
    <property type="entry name" value="DIHYDROXY-ACID DEHYDRATASE DAD"/>
    <property type="match status" value="1"/>
</dbReference>
<evidence type="ECO:0000256" key="4">
    <source>
        <dbReference type="ARBA" id="ARBA00022714"/>
    </source>
</evidence>
<dbReference type="KEGG" id="lut:Lupro_10840"/>
<feature type="domain" description="Dihydroxy-acid/6-phosphogluconate dehydratase N-terminal" evidence="16">
    <location>
        <begin position="35"/>
        <end position="352"/>
    </location>
</feature>
<dbReference type="InterPro" id="IPR037237">
    <property type="entry name" value="IlvD/EDD_N"/>
</dbReference>
<evidence type="ECO:0000256" key="9">
    <source>
        <dbReference type="ARBA" id="ARBA00023239"/>
    </source>
</evidence>
<dbReference type="GO" id="GO:0000287">
    <property type="term" value="F:magnesium ion binding"/>
    <property type="evidence" value="ECO:0007669"/>
    <property type="project" value="UniProtKB-UniRule"/>
</dbReference>
<keyword evidence="19" id="KW-1185">Reference proteome</keyword>
<evidence type="ECO:0000259" key="16">
    <source>
        <dbReference type="Pfam" id="PF00920"/>
    </source>
</evidence>
<dbReference type="EMBL" id="CP013355">
    <property type="protein sequence ID" value="AMC11735.1"/>
    <property type="molecule type" value="Genomic_DNA"/>
</dbReference>
<gene>
    <name evidence="15" type="primary">ilvD</name>
    <name evidence="18" type="ORF">Lupro_10840</name>
</gene>
<dbReference type="GO" id="GO:0051537">
    <property type="term" value="F:2 iron, 2 sulfur cluster binding"/>
    <property type="evidence" value="ECO:0007669"/>
    <property type="project" value="UniProtKB-UniRule"/>
</dbReference>
<keyword evidence="6 15" id="KW-0460">Magnesium</keyword>
<reference evidence="18 19" key="2">
    <citation type="journal article" date="2016" name="Int. J. Syst. Evol. Microbiol.">
        <title>Lutibacter profundi sp. nov., isolated from a deep-sea hydrothermal system on the Arctic Mid-Ocean Ridge and emended description of the genus Lutibacter.</title>
        <authorList>
            <person name="Le Moine Bauer S."/>
            <person name="Roalkvam I."/>
            <person name="Steen I.H."/>
            <person name="Dahle H."/>
        </authorList>
    </citation>
    <scope>NUCLEOTIDE SEQUENCE [LARGE SCALE GENOMIC DNA]</scope>
    <source>
        <strain evidence="18 19">LP1</strain>
    </source>
</reference>
<keyword evidence="7 15" id="KW-0408">Iron</keyword>
<evidence type="ECO:0000256" key="8">
    <source>
        <dbReference type="ARBA" id="ARBA00023014"/>
    </source>
</evidence>
<dbReference type="GO" id="GO:0009097">
    <property type="term" value="P:isoleucine biosynthetic process"/>
    <property type="evidence" value="ECO:0007669"/>
    <property type="project" value="UniProtKB-UniRule"/>
</dbReference>
<evidence type="ECO:0000313" key="18">
    <source>
        <dbReference type="EMBL" id="AMC11735.1"/>
    </source>
</evidence>
<comment type="catalytic activity">
    <reaction evidence="15">
        <text>(2R,3R)-2,3-dihydroxy-3-methylpentanoate = (S)-3-methyl-2-oxopentanoate + H2O</text>
        <dbReference type="Rhea" id="RHEA:27694"/>
        <dbReference type="ChEBI" id="CHEBI:15377"/>
        <dbReference type="ChEBI" id="CHEBI:35146"/>
        <dbReference type="ChEBI" id="CHEBI:49258"/>
        <dbReference type="EC" id="4.2.1.9"/>
    </reaction>
</comment>
<dbReference type="UniPathway" id="UPA00047">
    <property type="reaction ID" value="UER00057"/>
</dbReference>
<dbReference type="SUPFAM" id="SSF143975">
    <property type="entry name" value="IlvD/EDD N-terminal domain-like"/>
    <property type="match status" value="1"/>
</dbReference>
<evidence type="ECO:0000256" key="3">
    <source>
        <dbReference type="ARBA" id="ARBA00022605"/>
    </source>
</evidence>
<keyword evidence="4 15" id="KW-0001">2Fe-2S</keyword>
<dbReference type="STRING" id="1622118.Lupro_10840"/>
<feature type="modified residue" description="N6-carboxylysine" evidence="15">
    <location>
        <position position="125"/>
    </location>
</feature>
<proteinExistence type="inferred from homology"/>
<evidence type="ECO:0000256" key="5">
    <source>
        <dbReference type="ARBA" id="ARBA00022723"/>
    </source>
</evidence>
<keyword evidence="5 15" id="KW-0479">Metal-binding</keyword>
<dbReference type="NCBIfam" id="NF002068">
    <property type="entry name" value="PRK00911.1"/>
    <property type="match status" value="1"/>
</dbReference>
<dbReference type="PANTHER" id="PTHR21000:SF5">
    <property type="entry name" value="DIHYDROXY-ACID DEHYDRATASE, MITOCHONDRIAL"/>
    <property type="match status" value="1"/>
</dbReference>
<sequence length="560" mass="59383">MQLNKYSKRVTQDPTQPAAQAMLYGVGLSEQDMKKPQVGIVSTGFDGNPCNMHLNNLASQIKEEVNKENQIGLIFNTIGVSDGISMGTSGMNYSLPSRDIIADSIEIVMNAQSYDGLVAVVGCDKNMPGAIIAMLRLNRPSLMVYGGTIASGRYKGRKLNIVSAFEALGQKLAGNISEEEYKEIIKNAIPGAGACGGMYTANTMASSIEAMGFALPYNSSIPAENPHKEGESSRIASAIKNLLEQDLKPLDIITKKSLENAVALVNALGGSTNAVLHYLAIAHAAEIDFTLEDFQCVSDRTPLIADLKPSGEYLMEDVHGVGGTPAVMKYLLEKGYLHGDCMTVTGKTLAENLAHVKPLSFEEDQQVIHPTEKALKASGNLQILYGNLATEGAVAKISGKEGNLFEGKAVVFNSEEEANKGIGEGKVSKGDVIVIRYVGPKGGPGMPEMLKPTSMIMGAGLGKTVALITDGRFSGGTHGFVVGHITPEAQSGGTIALVKDGDIIVIDASAKTIDVKLTDAELAKRKAEWKAPALKHKKGILYKYAKTVSSASEGCVTDKF</sequence>
<keyword evidence="3 15" id="KW-0028">Amino-acid biosynthesis</keyword>
<dbReference type="PROSITE" id="PS00887">
    <property type="entry name" value="ILVD_EDD_2"/>
    <property type="match status" value="1"/>
</dbReference>
<feature type="binding site" evidence="15">
    <location>
        <position position="82"/>
    </location>
    <ligand>
        <name>Mg(2+)</name>
        <dbReference type="ChEBI" id="CHEBI:18420"/>
    </ligand>
</feature>